<keyword evidence="7" id="KW-1185">Reference proteome</keyword>
<dbReference type="GO" id="GO:0016020">
    <property type="term" value="C:membrane"/>
    <property type="evidence" value="ECO:0007669"/>
    <property type="project" value="UniProtKB-SubCell"/>
</dbReference>
<dbReference type="AlphaFoldDB" id="A0AAV7JPM3"/>
<dbReference type="InterPro" id="IPR005829">
    <property type="entry name" value="Sugar_transporter_CS"/>
</dbReference>
<dbReference type="SUPFAM" id="SSF103473">
    <property type="entry name" value="MFS general substrate transporter"/>
    <property type="match status" value="1"/>
</dbReference>
<sequence>MLIILSSSAAWVIAGVAFMGMHTGIIEIYLMTYIAEVSLENQRKITIGGFGFCIRIGLFIVFLAGIWLPFRWLAVFGIIQICLFCLLTVFNPLSPVWYVQQGLDDKAKSTLLYLHGSEFDADTEIEKIKGETLSSKISWIESFRALKDWKVLKTILILSVIGILKECGGHEAMVSFSSHILENQQAMDPKVASLFYPIFLIIGAIVCILIMNYCKLKWLMITASIFQAISHISMAIYYLVTEHYLHCNTEYSQLCHTLAFWPISNLALYSFSFGFGWGLVYYALLGTMFTVHRELSTSITEIISCLSSYLIIMIFFYLLHNIGGFFTFLIFSGNYFLAVVFVYLFIN</sequence>
<keyword evidence="2 5" id="KW-0812">Transmembrane</keyword>
<feature type="transmembrane region" description="Helical" evidence="5">
    <location>
        <begin position="47"/>
        <end position="68"/>
    </location>
</feature>
<dbReference type="InterPro" id="IPR050549">
    <property type="entry name" value="MFS_Trehalose_Transporter"/>
</dbReference>
<feature type="transmembrane region" description="Helical" evidence="5">
    <location>
        <begin position="325"/>
        <end position="346"/>
    </location>
</feature>
<feature type="transmembrane region" description="Helical" evidence="5">
    <location>
        <begin position="297"/>
        <end position="319"/>
    </location>
</feature>
<dbReference type="PANTHER" id="PTHR48021">
    <property type="match status" value="1"/>
</dbReference>
<gene>
    <name evidence="6" type="ORF">LOD99_5846</name>
</gene>
<dbReference type="GO" id="GO:0022857">
    <property type="term" value="F:transmembrane transporter activity"/>
    <property type="evidence" value="ECO:0007669"/>
    <property type="project" value="InterPro"/>
</dbReference>
<accession>A0AAV7JPM3</accession>
<dbReference type="Proteomes" id="UP001165289">
    <property type="component" value="Unassembled WGS sequence"/>
</dbReference>
<dbReference type="InterPro" id="IPR036259">
    <property type="entry name" value="MFS_trans_sf"/>
</dbReference>
<feature type="transmembrane region" description="Helical" evidence="5">
    <location>
        <begin position="74"/>
        <end position="99"/>
    </location>
</feature>
<protein>
    <submittedName>
        <fullName evidence="6">Uncharacterized protein</fullName>
    </submittedName>
</protein>
<evidence type="ECO:0000256" key="4">
    <source>
        <dbReference type="ARBA" id="ARBA00023136"/>
    </source>
</evidence>
<feature type="transmembrane region" description="Helical" evidence="5">
    <location>
        <begin position="12"/>
        <end position="35"/>
    </location>
</feature>
<dbReference type="EMBL" id="JAKMXF010000311">
    <property type="protein sequence ID" value="KAI6650409.1"/>
    <property type="molecule type" value="Genomic_DNA"/>
</dbReference>
<comment type="caution">
    <text evidence="6">The sequence shown here is derived from an EMBL/GenBank/DDBJ whole genome shotgun (WGS) entry which is preliminary data.</text>
</comment>
<feature type="transmembrane region" description="Helical" evidence="5">
    <location>
        <begin position="260"/>
        <end position="285"/>
    </location>
</feature>
<dbReference type="Pfam" id="PF00083">
    <property type="entry name" value="Sugar_tr"/>
    <property type="match status" value="1"/>
</dbReference>
<keyword evidence="3 5" id="KW-1133">Transmembrane helix</keyword>
<name>A0AAV7JPM3_9METZ</name>
<evidence type="ECO:0000313" key="6">
    <source>
        <dbReference type="EMBL" id="KAI6650409.1"/>
    </source>
</evidence>
<evidence type="ECO:0000256" key="1">
    <source>
        <dbReference type="ARBA" id="ARBA00004141"/>
    </source>
</evidence>
<evidence type="ECO:0000256" key="3">
    <source>
        <dbReference type="ARBA" id="ARBA00022989"/>
    </source>
</evidence>
<dbReference type="PROSITE" id="PS00217">
    <property type="entry name" value="SUGAR_TRANSPORT_2"/>
    <property type="match status" value="1"/>
</dbReference>
<organism evidence="6 7">
    <name type="scientific">Oopsacas minuta</name>
    <dbReference type="NCBI Taxonomy" id="111878"/>
    <lineage>
        <taxon>Eukaryota</taxon>
        <taxon>Metazoa</taxon>
        <taxon>Porifera</taxon>
        <taxon>Hexactinellida</taxon>
        <taxon>Hexasterophora</taxon>
        <taxon>Lyssacinosida</taxon>
        <taxon>Leucopsacidae</taxon>
        <taxon>Oopsacas</taxon>
    </lineage>
</organism>
<proteinExistence type="predicted"/>
<evidence type="ECO:0000256" key="5">
    <source>
        <dbReference type="SAM" id="Phobius"/>
    </source>
</evidence>
<dbReference type="PANTHER" id="PTHR48021:SF1">
    <property type="entry name" value="GH07001P-RELATED"/>
    <property type="match status" value="1"/>
</dbReference>
<evidence type="ECO:0000313" key="7">
    <source>
        <dbReference type="Proteomes" id="UP001165289"/>
    </source>
</evidence>
<dbReference type="Gene3D" id="1.20.1250.20">
    <property type="entry name" value="MFS general substrate transporter like domains"/>
    <property type="match status" value="1"/>
</dbReference>
<comment type="subcellular location">
    <subcellularLocation>
        <location evidence="1">Membrane</location>
        <topology evidence="1">Multi-pass membrane protein</topology>
    </subcellularLocation>
</comment>
<feature type="transmembrane region" description="Helical" evidence="5">
    <location>
        <begin position="218"/>
        <end position="240"/>
    </location>
</feature>
<dbReference type="InterPro" id="IPR005828">
    <property type="entry name" value="MFS_sugar_transport-like"/>
</dbReference>
<evidence type="ECO:0000256" key="2">
    <source>
        <dbReference type="ARBA" id="ARBA00022692"/>
    </source>
</evidence>
<keyword evidence="4 5" id="KW-0472">Membrane</keyword>
<reference evidence="6 7" key="1">
    <citation type="journal article" date="2023" name="BMC Biol.">
        <title>The compact genome of the sponge Oopsacas minuta (Hexactinellida) is lacking key metazoan core genes.</title>
        <authorList>
            <person name="Santini S."/>
            <person name="Schenkelaars Q."/>
            <person name="Jourda C."/>
            <person name="Duchesne M."/>
            <person name="Belahbib H."/>
            <person name="Rocher C."/>
            <person name="Selva M."/>
            <person name="Riesgo A."/>
            <person name="Vervoort M."/>
            <person name="Leys S.P."/>
            <person name="Kodjabachian L."/>
            <person name="Le Bivic A."/>
            <person name="Borchiellini C."/>
            <person name="Claverie J.M."/>
            <person name="Renard E."/>
        </authorList>
    </citation>
    <scope>NUCLEOTIDE SEQUENCE [LARGE SCALE GENOMIC DNA]</scope>
    <source>
        <strain evidence="6">SPO-2</strain>
    </source>
</reference>
<feature type="transmembrane region" description="Helical" evidence="5">
    <location>
        <begin position="194"/>
        <end position="211"/>
    </location>
</feature>